<evidence type="ECO:0000256" key="1">
    <source>
        <dbReference type="SAM" id="Phobius"/>
    </source>
</evidence>
<dbReference type="OrthoDB" id="5982499at2759"/>
<feature type="transmembrane region" description="Helical" evidence="1">
    <location>
        <begin position="59"/>
        <end position="80"/>
    </location>
</feature>
<protein>
    <recommendedName>
        <fullName evidence="4">Transmembrane protein</fullName>
    </recommendedName>
</protein>
<evidence type="ECO:0000313" key="2">
    <source>
        <dbReference type="EnsemblMetazoa" id="CLYHEMP010410.1"/>
    </source>
</evidence>
<dbReference type="AlphaFoldDB" id="A0A7M5UGR8"/>
<evidence type="ECO:0008006" key="4">
    <source>
        <dbReference type="Google" id="ProtNLM"/>
    </source>
</evidence>
<sequence length="122" mass="14164">MADGDIVLGEDWQITLCIIYILGAVVSLWMILLSPYLIEWLGATLHRKPKADQRDWAKIFLFIVLFQPVTFIVCAIGLWWVGALAILPPIHFALTIGSLFAIDYNREEQPWEKEYQKLMSRW</sequence>
<feature type="transmembrane region" description="Helical" evidence="1">
    <location>
        <begin position="86"/>
        <end position="104"/>
    </location>
</feature>
<accession>A0A7M5UGR8</accession>
<name>A0A7M5UGR8_9CNID</name>
<keyword evidence="1" id="KW-1133">Transmembrane helix</keyword>
<keyword evidence="3" id="KW-1185">Reference proteome</keyword>
<keyword evidence="1" id="KW-0472">Membrane</keyword>
<reference evidence="2" key="1">
    <citation type="submission" date="2021-01" db="UniProtKB">
        <authorList>
            <consortium name="EnsemblMetazoa"/>
        </authorList>
    </citation>
    <scope>IDENTIFICATION</scope>
</reference>
<organism evidence="2 3">
    <name type="scientific">Clytia hemisphaerica</name>
    <dbReference type="NCBI Taxonomy" id="252671"/>
    <lineage>
        <taxon>Eukaryota</taxon>
        <taxon>Metazoa</taxon>
        <taxon>Cnidaria</taxon>
        <taxon>Hydrozoa</taxon>
        <taxon>Hydroidolina</taxon>
        <taxon>Leptothecata</taxon>
        <taxon>Obeliida</taxon>
        <taxon>Clytiidae</taxon>
        <taxon>Clytia</taxon>
    </lineage>
</organism>
<feature type="transmembrane region" description="Helical" evidence="1">
    <location>
        <begin position="12"/>
        <end position="38"/>
    </location>
</feature>
<proteinExistence type="predicted"/>
<dbReference type="Proteomes" id="UP000594262">
    <property type="component" value="Unplaced"/>
</dbReference>
<evidence type="ECO:0000313" key="3">
    <source>
        <dbReference type="Proteomes" id="UP000594262"/>
    </source>
</evidence>
<keyword evidence="1" id="KW-0812">Transmembrane</keyword>
<dbReference type="EnsemblMetazoa" id="CLYHEMT010410.1">
    <property type="protein sequence ID" value="CLYHEMP010410.1"/>
    <property type="gene ID" value="CLYHEMG010410"/>
</dbReference>